<keyword evidence="7" id="KW-0464">Manganese</keyword>
<evidence type="ECO:0000256" key="6">
    <source>
        <dbReference type="PIRSR" id="PIRSR604808-1"/>
    </source>
</evidence>
<name>A0A3M6R0Q4_9BURK</name>
<feature type="site" description="Transition state stabilizer" evidence="8">
    <location>
        <position position="152"/>
    </location>
</feature>
<feature type="binding site" evidence="7">
    <location>
        <position position="250"/>
    </location>
    <ligand>
        <name>Mg(2+)</name>
        <dbReference type="ChEBI" id="CHEBI:18420"/>
        <label>1</label>
    </ligand>
</feature>
<comment type="cofactor">
    <cofactor evidence="7">
        <name>Mg(2+)</name>
        <dbReference type="ChEBI" id="CHEBI:18420"/>
    </cofactor>
    <cofactor evidence="7">
        <name>Mn(2+)</name>
        <dbReference type="ChEBI" id="CHEBI:29035"/>
    </cofactor>
    <text evidence="7">Probably binds two magnesium or manganese ions per subunit.</text>
</comment>
<accession>A0A3M6R0Q4</accession>
<feature type="active site" description="Proton acceptor" evidence="6">
    <location>
        <position position="251"/>
    </location>
</feature>
<dbReference type="CDD" id="cd09086">
    <property type="entry name" value="ExoIII-like_AP-endo"/>
    <property type="match status" value="1"/>
</dbReference>
<evidence type="ECO:0000256" key="8">
    <source>
        <dbReference type="PIRSR" id="PIRSR604808-3"/>
    </source>
</evidence>
<feature type="binding site" evidence="7">
    <location>
        <position position="7"/>
    </location>
    <ligand>
        <name>Mg(2+)</name>
        <dbReference type="ChEBI" id="CHEBI:18420"/>
        <label>1</label>
    </ligand>
</feature>
<dbReference type="GO" id="GO:0008311">
    <property type="term" value="F:double-stranded DNA 3'-5' DNA exonuclease activity"/>
    <property type="evidence" value="ECO:0007669"/>
    <property type="project" value="UniProtKB-EC"/>
</dbReference>
<feature type="binding site" evidence="7">
    <location>
        <position position="251"/>
    </location>
    <ligand>
        <name>Mg(2+)</name>
        <dbReference type="ChEBI" id="CHEBI:18420"/>
        <label>1</label>
    </ligand>
</feature>
<evidence type="ECO:0000256" key="7">
    <source>
        <dbReference type="PIRSR" id="PIRSR604808-2"/>
    </source>
</evidence>
<dbReference type="PANTHER" id="PTHR43250:SF2">
    <property type="entry name" value="EXODEOXYRIBONUCLEASE III"/>
    <property type="match status" value="1"/>
</dbReference>
<feature type="binding site" evidence="7">
    <location>
        <position position="150"/>
    </location>
    <ligand>
        <name>Mg(2+)</name>
        <dbReference type="ChEBI" id="CHEBI:18420"/>
        <label>1</label>
    </ligand>
</feature>
<dbReference type="RefSeq" id="WP_122226903.1">
    <property type="nucleotide sequence ID" value="NZ_RDQO01000001.1"/>
</dbReference>
<dbReference type="AlphaFoldDB" id="A0A3M6R0Q4"/>
<evidence type="ECO:0000259" key="9">
    <source>
        <dbReference type="Pfam" id="PF03372"/>
    </source>
</evidence>
<dbReference type="OrthoDB" id="9803914at2"/>
<dbReference type="EC" id="3.1.11.2" evidence="10"/>
<evidence type="ECO:0000256" key="2">
    <source>
        <dbReference type="ARBA" id="ARBA00007092"/>
    </source>
</evidence>
<dbReference type="SUPFAM" id="SSF56219">
    <property type="entry name" value="DNase I-like"/>
    <property type="match status" value="1"/>
</dbReference>
<comment type="similarity">
    <text evidence="2">Belongs to the DNA repair enzymes AP/ExoA family.</text>
</comment>
<keyword evidence="3 7" id="KW-0479">Metal-binding</keyword>
<dbReference type="PROSITE" id="PS00728">
    <property type="entry name" value="AP_NUCLEASE_F1_3"/>
    <property type="match status" value="1"/>
</dbReference>
<dbReference type="PANTHER" id="PTHR43250">
    <property type="entry name" value="EXODEOXYRIBONUCLEASE III"/>
    <property type="match status" value="1"/>
</dbReference>
<dbReference type="Gene3D" id="3.60.10.10">
    <property type="entry name" value="Endonuclease/exonuclease/phosphatase"/>
    <property type="match status" value="1"/>
</dbReference>
<feature type="site" description="Interaction with DNA substrate" evidence="8">
    <location>
        <position position="251"/>
    </location>
</feature>
<dbReference type="GO" id="GO:0046872">
    <property type="term" value="F:metal ion binding"/>
    <property type="evidence" value="ECO:0007669"/>
    <property type="project" value="UniProtKB-KW"/>
</dbReference>
<dbReference type="InterPro" id="IPR004808">
    <property type="entry name" value="AP_endonuc_1"/>
</dbReference>
<feature type="binding site" evidence="7">
    <location>
        <position position="34"/>
    </location>
    <ligand>
        <name>Mg(2+)</name>
        <dbReference type="ChEBI" id="CHEBI:18420"/>
        <label>1</label>
    </ligand>
</feature>
<reference evidence="10 11" key="1">
    <citation type="submission" date="2018-10" db="EMBL/GenBank/DDBJ databases">
        <title>Draft genome of Cortibacter populi DSM10536.</title>
        <authorList>
            <person name="Bernier A.-M."/>
            <person name="Bernard K."/>
        </authorList>
    </citation>
    <scope>NUCLEOTIDE SEQUENCE [LARGE SCALE GENOMIC DNA]</scope>
    <source>
        <strain evidence="10 11">DSM 105136</strain>
    </source>
</reference>
<dbReference type="Proteomes" id="UP000278006">
    <property type="component" value="Unassembled WGS sequence"/>
</dbReference>
<evidence type="ECO:0000256" key="4">
    <source>
        <dbReference type="ARBA" id="ARBA00022801"/>
    </source>
</evidence>
<comment type="caution">
    <text evidence="10">The sequence shown here is derived from an EMBL/GenBank/DDBJ whole genome shotgun (WGS) entry which is preliminary data.</text>
</comment>
<dbReference type="PROSITE" id="PS00727">
    <property type="entry name" value="AP_NUCLEASE_F1_2"/>
    <property type="match status" value="1"/>
</dbReference>
<feature type="binding site" evidence="7">
    <location>
        <position position="152"/>
    </location>
    <ligand>
        <name>Mg(2+)</name>
        <dbReference type="ChEBI" id="CHEBI:18420"/>
        <label>1</label>
    </ligand>
</feature>
<keyword evidence="11" id="KW-1185">Reference proteome</keyword>
<dbReference type="GO" id="GO:0003677">
    <property type="term" value="F:DNA binding"/>
    <property type="evidence" value="ECO:0007669"/>
    <property type="project" value="InterPro"/>
</dbReference>
<dbReference type="InterPro" id="IPR036691">
    <property type="entry name" value="Endo/exonu/phosph_ase_sf"/>
</dbReference>
<dbReference type="NCBIfam" id="TIGR00195">
    <property type="entry name" value="exoDNase_III"/>
    <property type="match status" value="1"/>
</dbReference>
<keyword evidence="5 7" id="KW-0460">Magnesium</keyword>
<feature type="active site" evidence="6">
    <location>
        <position position="109"/>
    </location>
</feature>
<dbReference type="GO" id="GO:0004519">
    <property type="term" value="F:endonuclease activity"/>
    <property type="evidence" value="ECO:0007669"/>
    <property type="project" value="InterPro"/>
</dbReference>
<dbReference type="InterPro" id="IPR005135">
    <property type="entry name" value="Endo/exonuclease/phosphatase"/>
</dbReference>
<evidence type="ECO:0000313" key="10">
    <source>
        <dbReference type="EMBL" id="RMX08753.1"/>
    </source>
</evidence>
<keyword evidence="4 10" id="KW-0378">Hydrolase</keyword>
<sequence length="262" mass="29977">MKIATWNVNSLNVRLPQVKGWLEQNPVDVLCMQELKLVDERFPRQDFEDLGYQGVDSFGQPTYNGVATISRAAGRDVVRNIPGFDDAQSRVLTLTVSSEFGDLRIINAYFVNGQEPGSDKFRYKLDWLRHLHGFVAGELRQHPRLVLLGDFNITADDRDSWDPVGLKGTIHHTDEEREALRSLLALGLFDSFRQFEQPEKTFSWWDYRMLGFQKNRGLRIDYVLLSDALRPMLRACHIDRAPRKLPKPSDHAPVVVTLEGAA</sequence>
<feature type="active site" description="Proton donor/acceptor" evidence="6">
    <location>
        <position position="150"/>
    </location>
</feature>
<dbReference type="InterPro" id="IPR020848">
    <property type="entry name" value="AP_endonuclease_F1_CS"/>
</dbReference>
<protein>
    <submittedName>
        <fullName evidence="10">Exodeoxyribonuclease III</fullName>
        <ecNumber evidence="10">3.1.11.2</ecNumber>
    </submittedName>
</protein>
<evidence type="ECO:0000256" key="3">
    <source>
        <dbReference type="ARBA" id="ARBA00022723"/>
    </source>
</evidence>
<dbReference type="Pfam" id="PF03372">
    <property type="entry name" value="Exo_endo_phos"/>
    <property type="match status" value="1"/>
</dbReference>
<dbReference type="PROSITE" id="PS51435">
    <property type="entry name" value="AP_NUCLEASE_F1_4"/>
    <property type="match status" value="1"/>
</dbReference>
<feature type="site" description="Important for catalytic activity" evidence="8">
    <location>
        <position position="221"/>
    </location>
</feature>
<proteinExistence type="inferred from homology"/>
<dbReference type="EMBL" id="RDQO01000001">
    <property type="protein sequence ID" value="RMX08753.1"/>
    <property type="molecule type" value="Genomic_DNA"/>
</dbReference>
<organism evidence="10 11">
    <name type="scientific">Corticibacter populi</name>
    <dbReference type="NCBI Taxonomy" id="1550736"/>
    <lineage>
        <taxon>Bacteria</taxon>
        <taxon>Pseudomonadati</taxon>
        <taxon>Pseudomonadota</taxon>
        <taxon>Betaproteobacteria</taxon>
        <taxon>Burkholderiales</taxon>
        <taxon>Comamonadaceae</taxon>
        <taxon>Corticibacter</taxon>
    </lineage>
</organism>
<comment type="cofactor">
    <cofactor evidence="1">
        <name>Mn(2+)</name>
        <dbReference type="ChEBI" id="CHEBI:29035"/>
    </cofactor>
</comment>
<dbReference type="GO" id="GO:0006281">
    <property type="term" value="P:DNA repair"/>
    <property type="evidence" value="ECO:0007669"/>
    <property type="project" value="InterPro"/>
</dbReference>
<feature type="domain" description="Endonuclease/exonuclease/phosphatase" evidence="9">
    <location>
        <begin position="4"/>
        <end position="251"/>
    </location>
</feature>
<evidence type="ECO:0000313" key="11">
    <source>
        <dbReference type="Proteomes" id="UP000278006"/>
    </source>
</evidence>
<evidence type="ECO:0000256" key="1">
    <source>
        <dbReference type="ARBA" id="ARBA00001936"/>
    </source>
</evidence>
<gene>
    <name evidence="10" type="primary">xth</name>
    <name evidence="10" type="ORF">D8I35_06835</name>
</gene>
<dbReference type="NCBIfam" id="TIGR00633">
    <property type="entry name" value="xth"/>
    <property type="match status" value="1"/>
</dbReference>
<dbReference type="InterPro" id="IPR037493">
    <property type="entry name" value="ExoIII-like"/>
</dbReference>
<evidence type="ECO:0000256" key="5">
    <source>
        <dbReference type="ARBA" id="ARBA00022842"/>
    </source>
</evidence>